<dbReference type="Proteomes" id="UP001299970">
    <property type="component" value="Unassembled WGS sequence"/>
</dbReference>
<name>A0ABS9T8R7_9PSEU</name>
<evidence type="ECO:0000313" key="1">
    <source>
        <dbReference type="EMBL" id="MCH6164930.1"/>
    </source>
</evidence>
<accession>A0ABS9T8R7</accession>
<proteinExistence type="predicted"/>
<comment type="caution">
    <text evidence="1">The sequence shown here is derived from an EMBL/GenBank/DDBJ whole genome shotgun (WGS) entry which is preliminary data.</text>
</comment>
<reference evidence="1 2" key="1">
    <citation type="submission" date="2022-03" db="EMBL/GenBank/DDBJ databases">
        <title>Pseudonocardia alaer sp. nov., a novel actinomycete isolated from reed forest soil.</title>
        <authorList>
            <person name="Wang L."/>
        </authorList>
    </citation>
    <scope>NUCLEOTIDE SEQUENCE [LARGE SCALE GENOMIC DNA]</scope>
    <source>
        <strain evidence="1 2">Y-16303</strain>
    </source>
</reference>
<organism evidence="1 2">
    <name type="scientific">Pseudonocardia alaniniphila</name>
    <dbReference type="NCBI Taxonomy" id="75291"/>
    <lineage>
        <taxon>Bacteria</taxon>
        <taxon>Bacillati</taxon>
        <taxon>Actinomycetota</taxon>
        <taxon>Actinomycetes</taxon>
        <taxon>Pseudonocardiales</taxon>
        <taxon>Pseudonocardiaceae</taxon>
        <taxon>Pseudonocardia</taxon>
    </lineage>
</organism>
<gene>
    <name evidence="1" type="ORF">MMF94_04475</name>
</gene>
<protein>
    <submittedName>
        <fullName evidence="1">Ribbon-helix-helix domain-containing protein</fullName>
    </submittedName>
</protein>
<keyword evidence="2" id="KW-1185">Reference proteome</keyword>
<dbReference type="RefSeq" id="WP_241034947.1">
    <property type="nucleotide sequence ID" value="NZ_BAAAJF010000009.1"/>
</dbReference>
<sequence>MRTERVTVSLPAELVTEARNAVQRGAARSISAYIAEAVSARQLRDRSLAALADLYGGPPPPAELAEARRTLRLVPPAAAV</sequence>
<dbReference type="EMBL" id="JAKXMK010000003">
    <property type="protein sequence ID" value="MCH6164930.1"/>
    <property type="molecule type" value="Genomic_DNA"/>
</dbReference>
<evidence type="ECO:0000313" key="2">
    <source>
        <dbReference type="Proteomes" id="UP001299970"/>
    </source>
</evidence>